<dbReference type="EMBL" id="AAOS02000023">
    <property type="protein sequence ID" value="EDR31318.1"/>
    <property type="molecule type" value="Genomic_DNA"/>
</dbReference>
<sequence>MTQEQRIEALEQQVSDMQQQITSIQEAVICYQDLNQLNFNELRAAICCLQKADQ</sequence>
<accession>A0AAV3B9F8</accession>
<protein>
    <submittedName>
        <fullName evidence="1">P10</fullName>
    </submittedName>
</protein>
<gene>
    <name evidence="1" type="ORF">YPIP275_1721</name>
</gene>
<proteinExistence type="predicted"/>
<dbReference type="Proteomes" id="UP000004430">
    <property type="component" value="Unassembled WGS sequence"/>
</dbReference>
<dbReference type="GeneID" id="60510040"/>
<dbReference type="RefSeq" id="WP_002211699.1">
    <property type="nucleotide sequence ID" value="NZ_AAOS02000023.1"/>
</dbReference>
<evidence type="ECO:0000313" key="2">
    <source>
        <dbReference type="Proteomes" id="UP000004430"/>
    </source>
</evidence>
<organism evidence="1 2">
    <name type="scientific">Yersinia pestis biovar Orientalis str. IP275</name>
    <dbReference type="NCBI Taxonomy" id="373665"/>
    <lineage>
        <taxon>Bacteria</taxon>
        <taxon>Pseudomonadati</taxon>
        <taxon>Pseudomonadota</taxon>
        <taxon>Gammaproteobacteria</taxon>
        <taxon>Enterobacterales</taxon>
        <taxon>Yersiniaceae</taxon>
        <taxon>Yersinia</taxon>
    </lineage>
</organism>
<dbReference type="AlphaFoldDB" id="A0AAV3B9F8"/>
<reference evidence="1 2" key="1">
    <citation type="submission" date="2008-01" db="EMBL/GenBank/DDBJ databases">
        <title>Yersinia pestis Strain IP275 project at JCVI/TIGR.</title>
        <authorList>
            <person name="Ravel J."/>
            <person name="Eppinger M."/>
            <person name="Fricke W.F."/>
            <person name="Rosovitz M."/>
            <person name="Lindler L.E."/>
            <person name="Bearden S."/>
            <person name="Shriefer M."/>
        </authorList>
    </citation>
    <scope>NUCLEOTIDE SEQUENCE [LARGE SCALE GENOMIC DNA]</scope>
    <source>
        <strain evidence="1 2">IP275</strain>
    </source>
</reference>
<reference evidence="1 2" key="2">
    <citation type="submission" date="2010-03" db="EMBL/GenBank/DDBJ databases">
        <authorList>
            <person name="Payne S.H."/>
            <person name="Sutton G.G."/>
        </authorList>
    </citation>
    <scope>NUCLEOTIDE SEQUENCE [LARGE SCALE GENOMIC DNA]</scope>
    <source>
        <strain evidence="1 2">IP275</strain>
    </source>
</reference>
<comment type="caution">
    <text evidence="1">The sequence shown here is derived from an EMBL/GenBank/DDBJ whole genome shotgun (WGS) entry which is preliminary data.</text>
</comment>
<name>A0AAV3B9F8_YERPE</name>
<evidence type="ECO:0000313" key="1">
    <source>
        <dbReference type="EMBL" id="EDR31318.1"/>
    </source>
</evidence>